<keyword evidence="3" id="KW-1185">Reference proteome</keyword>
<sequence length="200" mass="21464">MKKNLAVSLHLVAVYNASSDTVLDFDAGHVLDSNPEPTLDLDSGPVLNFGPGPSSRFCYLSRFHFRYRLPFEFPLTQKSSQKNRSGSGEGHQRAAAGFGRIGTCARCAQRATVRTSHGSSQSLTEHIQKTGMRCETSDARCKSCSTSRGGSSTAAGPVARTSAAGGPSSVCNTPHHIGLLIRNDWLTELHSASFGFTMRM</sequence>
<dbReference type="EMBL" id="BGZK01000047">
    <property type="protein sequence ID" value="GBP11626.1"/>
    <property type="molecule type" value="Genomic_DNA"/>
</dbReference>
<evidence type="ECO:0000256" key="1">
    <source>
        <dbReference type="SAM" id="MobiDB-lite"/>
    </source>
</evidence>
<proteinExistence type="predicted"/>
<evidence type="ECO:0000313" key="2">
    <source>
        <dbReference type="EMBL" id="GBP11626.1"/>
    </source>
</evidence>
<comment type="caution">
    <text evidence="2">The sequence shown here is derived from an EMBL/GenBank/DDBJ whole genome shotgun (WGS) entry which is preliminary data.</text>
</comment>
<dbReference type="Proteomes" id="UP000299102">
    <property type="component" value="Unassembled WGS sequence"/>
</dbReference>
<dbReference type="AlphaFoldDB" id="A0A4C1TBT6"/>
<protein>
    <submittedName>
        <fullName evidence="2">Uncharacterized protein</fullName>
    </submittedName>
</protein>
<name>A0A4C1TBT6_EUMVA</name>
<accession>A0A4C1TBT6</accession>
<feature type="compositionally biased region" description="Low complexity" evidence="1">
    <location>
        <begin position="144"/>
        <end position="155"/>
    </location>
</feature>
<reference evidence="2 3" key="1">
    <citation type="journal article" date="2019" name="Commun. Biol.">
        <title>The bagworm genome reveals a unique fibroin gene that provides high tensile strength.</title>
        <authorList>
            <person name="Kono N."/>
            <person name="Nakamura H."/>
            <person name="Ohtoshi R."/>
            <person name="Tomita M."/>
            <person name="Numata K."/>
            <person name="Arakawa K."/>
        </authorList>
    </citation>
    <scope>NUCLEOTIDE SEQUENCE [LARGE SCALE GENOMIC DNA]</scope>
</reference>
<gene>
    <name evidence="2" type="ORF">EVAR_77755_1</name>
</gene>
<feature type="region of interest" description="Disordered" evidence="1">
    <location>
        <begin position="144"/>
        <end position="169"/>
    </location>
</feature>
<organism evidence="2 3">
    <name type="scientific">Eumeta variegata</name>
    <name type="common">Bagworm moth</name>
    <name type="synonym">Eumeta japonica</name>
    <dbReference type="NCBI Taxonomy" id="151549"/>
    <lineage>
        <taxon>Eukaryota</taxon>
        <taxon>Metazoa</taxon>
        <taxon>Ecdysozoa</taxon>
        <taxon>Arthropoda</taxon>
        <taxon>Hexapoda</taxon>
        <taxon>Insecta</taxon>
        <taxon>Pterygota</taxon>
        <taxon>Neoptera</taxon>
        <taxon>Endopterygota</taxon>
        <taxon>Lepidoptera</taxon>
        <taxon>Glossata</taxon>
        <taxon>Ditrysia</taxon>
        <taxon>Tineoidea</taxon>
        <taxon>Psychidae</taxon>
        <taxon>Oiketicinae</taxon>
        <taxon>Eumeta</taxon>
    </lineage>
</organism>
<evidence type="ECO:0000313" key="3">
    <source>
        <dbReference type="Proteomes" id="UP000299102"/>
    </source>
</evidence>